<name>A0ABW5RKZ4_9BACI</name>
<protein>
    <submittedName>
        <fullName evidence="2">SEC-C metal-binding domain-containing protein</fullName>
    </submittedName>
</protein>
<accession>A0ABW5RKZ4</accession>
<proteinExistence type="predicted"/>
<feature type="coiled-coil region" evidence="1">
    <location>
        <begin position="233"/>
        <end position="260"/>
    </location>
</feature>
<organism evidence="2 3">
    <name type="scientific">Bacillus seohaeanensis</name>
    <dbReference type="NCBI Taxonomy" id="284580"/>
    <lineage>
        <taxon>Bacteria</taxon>
        <taxon>Bacillati</taxon>
        <taxon>Bacillota</taxon>
        <taxon>Bacilli</taxon>
        <taxon>Bacillales</taxon>
        <taxon>Bacillaceae</taxon>
        <taxon>Bacillus</taxon>
    </lineage>
</organism>
<evidence type="ECO:0000313" key="3">
    <source>
        <dbReference type="Proteomes" id="UP001597506"/>
    </source>
</evidence>
<evidence type="ECO:0000313" key="2">
    <source>
        <dbReference type="EMBL" id="MFD2679348.1"/>
    </source>
</evidence>
<dbReference type="SUPFAM" id="SSF103642">
    <property type="entry name" value="Sec-C motif"/>
    <property type="match status" value="1"/>
</dbReference>
<dbReference type="EMBL" id="JBHUMF010000002">
    <property type="protein sequence ID" value="MFD2679348.1"/>
    <property type="molecule type" value="Genomic_DNA"/>
</dbReference>
<dbReference type="InterPro" id="IPR004027">
    <property type="entry name" value="SEC_C_motif"/>
</dbReference>
<evidence type="ECO:0000256" key="1">
    <source>
        <dbReference type="SAM" id="Coils"/>
    </source>
</evidence>
<reference evidence="3" key="1">
    <citation type="journal article" date="2019" name="Int. J. Syst. Evol. Microbiol.">
        <title>The Global Catalogue of Microorganisms (GCM) 10K type strain sequencing project: providing services to taxonomists for standard genome sequencing and annotation.</title>
        <authorList>
            <consortium name="The Broad Institute Genomics Platform"/>
            <consortium name="The Broad Institute Genome Sequencing Center for Infectious Disease"/>
            <person name="Wu L."/>
            <person name="Ma J."/>
        </authorList>
    </citation>
    <scope>NUCLEOTIDE SEQUENCE [LARGE SCALE GENOMIC DNA]</scope>
    <source>
        <strain evidence="3">KCTC 3913</strain>
    </source>
</reference>
<dbReference type="Gene3D" id="3.10.450.50">
    <property type="match status" value="1"/>
</dbReference>
<dbReference type="RefSeq" id="WP_377931912.1">
    <property type="nucleotide sequence ID" value="NZ_JBHUMF010000002.1"/>
</dbReference>
<dbReference type="Pfam" id="PF02810">
    <property type="entry name" value="SEC-C"/>
    <property type="match status" value="1"/>
</dbReference>
<sequence length="375" mass="42465">MTTIGRNEPCLCGSGKKYKKCCGKAGAVHIDELVAQELDTLQAQLYDYIATTNSSEIEAEYHAQLDKMAMMKADQDVFEMAFVSWYGVSRKLEDGTRLIDGFIEKHSSTISRPQTKEIVESWKDVRLTAGSVKMLDDKTVIVTEVGTGETLQVKEKFGELEAGSFFLGILLPYKDSYLPFAQYFIYPTIEEAASEIVKNRVEQDQAESLHDYLCTHYLTLADLSFVLYSTKKEKQDNNAVEQKEDEVKEVEAETAVVEEREDGDDSDWMQPSYQEAFDALNQFLQEKGENSQESKLLNRILEAYLSAERPTIRNPKIYSAAVVDVTKNIDGIGISYLQKDLAEAFGVSANSISRRSKQIWEKHQETIMELMKQPV</sequence>
<keyword evidence="1" id="KW-0175">Coiled coil</keyword>
<gene>
    <name evidence="2" type="ORF">ACFSUL_01145</name>
</gene>
<keyword evidence="3" id="KW-1185">Reference proteome</keyword>
<comment type="caution">
    <text evidence="2">The sequence shown here is derived from an EMBL/GenBank/DDBJ whole genome shotgun (WGS) entry which is preliminary data.</text>
</comment>
<dbReference type="Proteomes" id="UP001597506">
    <property type="component" value="Unassembled WGS sequence"/>
</dbReference>